<dbReference type="GO" id="GO:0020037">
    <property type="term" value="F:heme binding"/>
    <property type="evidence" value="ECO:0007669"/>
    <property type="project" value="InterPro"/>
</dbReference>
<dbReference type="SUPFAM" id="SSF48264">
    <property type="entry name" value="Cytochrome P450"/>
    <property type="match status" value="1"/>
</dbReference>
<dbReference type="PANTHER" id="PTHR24305:SF166">
    <property type="entry name" value="CYTOCHROME P450 12A4, MITOCHONDRIAL-RELATED"/>
    <property type="match status" value="1"/>
</dbReference>
<dbReference type="EMBL" id="JADGJH010001978">
    <property type="protein sequence ID" value="KAJ3105921.1"/>
    <property type="molecule type" value="Genomic_DNA"/>
</dbReference>
<comment type="similarity">
    <text evidence="2">Belongs to the cytochrome P450 family.</text>
</comment>
<gene>
    <name evidence="6" type="ORF">HK100_003797</name>
</gene>
<keyword evidence="7" id="KW-1185">Reference proteome</keyword>
<protein>
    <recommendedName>
        <fullName evidence="8">Cytochrome P450</fullName>
    </recommendedName>
</protein>
<dbReference type="InterPro" id="IPR050121">
    <property type="entry name" value="Cytochrome_P450_monoxygenase"/>
</dbReference>
<reference evidence="6" key="1">
    <citation type="submission" date="2020-05" db="EMBL/GenBank/DDBJ databases">
        <title>Phylogenomic resolution of chytrid fungi.</title>
        <authorList>
            <person name="Stajich J.E."/>
            <person name="Amses K."/>
            <person name="Simmons R."/>
            <person name="Seto K."/>
            <person name="Myers J."/>
            <person name="Bonds A."/>
            <person name="Quandt C.A."/>
            <person name="Barry K."/>
            <person name="Liu P."/>
            <person name="Grigoriev I."/>
            <person name="Longcore J.E."/>
            <person name="James T.Y."/>
        </authorList>
    </citation>
    <scope>NUCLEOTIDE SEQUENCE</scope>
    <source>
        <strain evidence="6">JEL0513</strain>
    </source>
</reference>
<evidence type="ECO:0000256" key="4">
    <source>
        <dbReference type="ARBA" id="ARBA00023004"/>
    </source>
</evidence>
<dbReference type="PRINTS" id="PR00465">
    <property type="entry name" value="EP450IV"/>
</dbReference>
<keyword evidence="4 5" id="KW-0408">Iron</keyword>
<sequence length="363" mass="41210">MPLHNLDLLIVNIDKEMSKPTLDIIGRAGFGYDFQSVKNGLSSQYENVFKKAFESFTLPNAIIDLFFPFLNWIVPHRRKMKRGLAETEAGIREYCREIFETRKKEVLASDESGDNTECKDLLSVLVRGNLAADVQDQLTDEEVMAQIMTFLVAGHETTSVSLTWTFDFLSNNPLTQKKLRQEVLEYLPANADNEYFVEYITSTKTYLDAVCKESLRLVPSAPITSRRTNQDDTLDGYFIPKGTFISIVPGVNHRLPEYWGPDCLEFKPERWLHADSEKVEGIDDIESSGNTAEKSFGAYMPFLLGPRNCIGQRFAMLEMKSILAVLVASFEFEKIEQGVVKKKLTITWKPESGIKIGIKKAVY</sequence>
<accession>A0AAD5XCZ6</accession>
<dbReference type="InterPro" id="IPR036396">
    <property type="entry name" value="Cyt_P450_sf"/>
</dbReference>
<name>A0AAD5XCZ6_9FUNG</name>
<dbReference type="AlphaFoldDB" id="A0AAD5XCZ6"/>
<dbReference type="Gene3D" id="1.10.630.10">
    <property type="entry name" value="Cytochrome P450"/>
    <property type="match status" value="1"/>
</dbReference>
<feature type="binding site" description="axial binding residue" evidence="5">
    <location>
        <position position="309"/>
    </location>
    <ligand>
        <name>heme</name>
        <dbReference type="ChEBI" id="CHEBI:30413"/>
    </ligand>
    <ligandPart>
        <name>Fe</name>
        <dbReference type="ChEBI" id="CHEBI:18248"/>
    </ligandPart>
</feature>
<evidence type="ECO:0000313" key="6">
    <source>
        <dbReference type="EMBL" id="KAJ3105921.1"/>
    </source>
</evidence>
<dbReference type="GO" id="GO:0005506">
    <property type="term" value="F:iron ion binding"/>
    <property type="evidence" value="ECO:0007669"/>
    <property type="project" value="InterPro"/>
</dbReference>
<dbReference type="Proteomes" id="UP001211907">
    <property type="component" value="Unassembled WGS sequence"/>
</dbReference>
<keyword evidence="5" id="KW-0349">Heme</keyword>
<evidence type="ECO:0000256" key="2">
    <source>
        <dbReference type="ARBA" id="ARBA00010617"/>
    </source>
</evidence>
<evidence type="ECO:0000256" key="1">
    <source>
        <dbReference type="ARBA" id="ARBA00001971"/>
    </source>
</evidence>
<proteinExistence type="inferred from homology"/>
<dbReference type="Pfam" id="PF00067">
    <property type="entry name" value="p450"/>
    <property type="match status" value="1"/>
</dbReference>
<dbReference type="GO" id="GO:0004497">
    <property type="term" value="F:monooxygenase activity"/>
    <property type="evidence" value="ECO:0007669"/>
    <property type="project" value="InterPro"/>
</dbReference>
<comment type="cofactor">
    <cofactor evidence="1 5">
        <name>heme</name>
        <dbReference type="ChEBI" id="CHEBI:30413"/>
    </cofactor>
</comment>
<dbReference type="PANTHER" id="PTHR24305">
    <property type="entry name" value="CYTOCHROME P450"/>
    <property type="match status" value="1"/>
</dbReference>
<evidence type="ECO:0000313" key="7">
    <source>
        <dbReference type="Proteomes" id="UP001211907"/>
    </source>
</evidence>
<dbReference type="GO" id="GO:0016705">
    <property type="term" value="F:oxidoreductase activity, acting on paired donors, with incorporation or reduction of molecular oxygen"/>
    <property type="evidence" value="ECO:0007669"/>
    <property type="project" value="InterPro"/>
</dbReference>
<evidence type="ECO:0008006" key="8">
    <source>
        <dbReference type="Google" id="ProtNLM"/>
    </source>
</evidence>
<evidence type="ECO:0000256" key="3">
    <source>
        <dbReference type="ARBA" id="ARBA00022723"/>
    </source>
</evidence>
<organism evidence="6 7">
    <name type="scientific">Physocladia obscura</name>
    <dbReference type="NCBI Taxonomy" id="109957"/>
    <lineage>
        <taxon>Eukaryota</taxon>
        <taxon>Fungi</taxon>
        <taxon>Fungi incertae sedis</taxon>
        <taxon>Chytridiomycota</taxon>
        <taxon>Chytridiomycota incertae sedis</taxon>
        <taxon>Chytridiomycetes</taxon>
        <taxon>Chytridiales</taxon>
        <taxon>Chytriomycetaceae</taxon>
        <taxon>Physocladia</taxon>
    </lineage>
</organism>
<evidence type="ECO:0000256" key="5">
    <source>
        <dbReference type="PIRSR" id="PIRSR602403-1"/>
    </source>
</evidence>
<dbReference type="PRINTS" id="PR00385">
    <property type="entry name" value="P450"/>
</dbReference>
<comment type="caution">
    <text evidence="6">The sequence shown here is derived from an EMBL/GenBank/DDBJ whole genome shotgun (WGS) entry which is preliminary data.</text>
</comment>
<keyword evidence="3 5" id="KW-0479">Metal-binding</keyword>
<dbReference type="InterPro" id="IPR001128">
    <property type="entry name" value="Cyt_P450"/>
</dbReference>
<dbReference type="InterPro" id="IPR002403">
    <property type="entry name" value="Cyt_P450_E_grp-IV"/>
</dbReference>